<organism evidence="3 4">
    <name type="scientific">Aphis craccivora</name>
    <name type="common">Cowpea aphid</name>
    <dbReference type="NCBI Taxonomy" id="307492"/>
    <lineage>
        <taxon>Eukaryota</taxon>
        <taxon>Metazoa</taxon>
        <taxon>Ecdysozoa</taxon>
        <taxon>Arthropoda</taxon>
        <taxon>Hexapoda</taxon>
        <taxon>Insecta</taxon>
        <taxon>Pterygota</taxon>
        <taxon>Neoptera</taxon>
        <taxon>Paraneoptera</taxon>
        <taxon>Hemiptera</taxon>
        <taxon>Sternorrhyncha</taxon>
        <taxon>Aphidomorpha</taxon>
        <taxon>Aphidoidea</taxon>
        <taxon>Aphididae</taxon>
        <taxon>Aphidini</taxon>
        <taxon>Aphis</taxon>
        <taxon>Aphis</taxon>
    </lineage>
</organism>
<dbReference type="GO" id="GO:0008270">
    <property type="term" value="F:zinc ion binding"/>
    <property type="evidence" value="ECO:0007669"/>
    <property type="project" value="UniProtKB-KW"/>
</dbReference>
<keyword evidence="1" id="KW-0863">Zinc-finger</keyword>
<evidence type="ECO:0000256" key="1">
    <source>
        <dbReference type="PROSITE-ProRule" id="PRU00042"/>
    </source>
</evidence>
<comment type="caution">
    <text evidence="3">The sequence shown here is derived from an EMBL/GenBank/DDBJ whole genome shotgun (WGS) entry which is preliminary data.</text>
</comment>
<sequence length="804" mass="94143">MYRYEFCESTYVSESGFYKHRRTKHSELIISLQQAKSVTYFCDSCDVSFNVKKKIIQHVKCHVKQKSRGLNLICSFENCLKTFYSMNGYILHLKSCHEKKIESDVLNFDTMEGNKWKRFIEEKERCQYVKNTAVKKTHSKEYIYYFCHRSFGPKTSNKGCKNSKSSGSVKTGSVCPSSIKVHVNSSKVNVQYCSTHLWHDMEIGKQRLFTEDKSMIAGTYHYLIFENWQWVFLSTEYLLEDIRASTIQGDLKRIHLLEKKDVHNIKRDYNITYSTKKHENDAVSVRLWVEEMKKKGNLNPVLYYKQQESIDSAVPHFTVNDFCLIIMTPLQSELFIKFGNDKVCVDGTHGLNGYSFQLYTIVVIDEYGNGYPVAFCFSNRSDTDTYKHYFQCIKNTIGTINSFIFMSDDEPAFYNAWCSIMGCAVKQLLCTWHVLKNWVKNLNKINGNEKKKIIFKTLKSLMFEVDKSSFFVEINEVLNDLLKDPDTVDFGKYFEKCYSTRVEKWAMFNRKHVGINTNMYLESLHKNIKYCYLEGKHCKRLDMAINALMSLVRDKSFERVIKISKEKRSSKIMQINTAHKKSKQISQDMITKVNDYWLVISENDINVQYKVEKFQSFDGCALQCEECQICVHSYRCSCMNNIIYLNICKHIHACVKTELKIKTQNEKNIVPHSHDLIIDNSFIQTDTDKINKKYCEIKNKMEIMCGMFNCSNLNEEDKDFIIKHCDKIISTLSKGTRFKKPVNETLKKKIEPQARFWTKQKVQNHQSALSSTEAKHIRQSLKNITKYTLNVSSTPTFDHSYIKD</sequence>
<name>A0A6G0Y6X4_APHCR</name>
<dbReference type="PROSITE" id="PS00028">
    <property type="entry name" value="ZINC_FINGER_C2H2_1"/>
    <property type="match status" value="2"/>
</dbReference>
<gene>
    <name evidence="3" type="ORF">FWK35_00020894</name>
</gene>
<keyword evidence="1" id="KW-0862">Zinc</keyword>
<dbReference type="InterPro" id="IPR013087">
    <property type="entry name" value="Znf_C2H2_type"/>
</dbReference>
<dbReference type="PANTHER" id="PTHR33977:SF1">
    <property type="entry name" value="ZINC ION BINDING PROTEIN"/>
    <property type="match status" value="1"/>
</dbReference>
<dbReference type="OrthoDB" id="10031901at2759"/>
<dbReference type="Proteomes" id="UP000478052">
    <property type="component" value="Unassembled WGS sequence"/>
</dbReference>
<keyword evidence="1" id="KW-0479">Metal-binding</keyword>
<proteinExistence type="predicted"/>
<dbReference type="AlphaFoldDB" id="A0A6G0Y6X4"/>
<evidence type="ECO:0000313" key="4">
    <source>
        <dbReference type="Proteomes" id="UP000478052"/>
    </source>
</evidence>
<accession>A0A6G0Y6X4</accession>
<dbReference type="PROSITE" id="PS50157">
    <property type="entry name" value="ZINC_FINGER_C2H2_2"/>
    <property type="match status" value="1"/>
</dbReference>
<dbReference type="InterPro" id="IPR018289">
    <property type="entry name" value="MULE_transposase_dom"/>
</dbReference>
<feature type="domain" description="C2H2-type" evidence="2">
    <location>
        <begin position="40"/>
        <end position="67"/>
    </location>
</feature>
<evidence type="ECO:0000313" key="3">
    <source>
        <dbReference type="EMBL" id="KAF0750178.1"/>
    </source>
</evidence>
<dbReference type="SMART" id="SM00355">
    <property type="entry name" value="ZnF_C2H2"/>
    <property type="match status" value="3"/>
</dbReference>
<evidence type="ECO:0000259" key="2">
    <source>
        <dbReference type="PROSITE" id="PS50157"/>
    </source>
</evidence>
<keyword evidence="4" id="KW-1185">Reference proteome</keyword>
<reference evidence="3 4" key="1">
    <citation type="submission" date="2019-08" db="EMBL/GenBank/DDBJ databases">
        <title>Whole genome of Aphis craccivora.</title>
        <authorList>
            <person name="Voronova N.V."/>
            <person name="Shulinski R.S."/>
            <person name="Bandarenka Y.V."/>
            <person name="Zhorov D.G."/>
            <person name="Warner D."/>
        </authorList>
    </citation>
    <scope>NUCLEOTIDE SEQUENCE [LARGE SCALE GENOMIC DNA]</scope>
    <source>
        <strain evidence="3">180601</strain>
        <tissue evidence="3">Whole Body</tissue>
    </source>
</reference>
<protein>
    <submittedName>
        <fullName evidence="3">MULE domain-containing protein</fullName>
    </submittedName>
</protein>
<dbReference type="Pfam" id="PF10551">
    <property type="entry name" value="MULE"/>
    <property type="match status" value="1"/>
</dbReference>
<dbReference type="EMBL" id="VUJU01005818">
    <property type="protein sequence ID" value="KAF0750178.1"/>
    <property type="molecule type" value="Genomic_DNA"/>
</dbReference>
<dbReference type="PANTHER" id="PTHR33977">
    <property type="entry name" value="ZINC ION BINDING PROTEIN"/>
    <property type="match status" value="1"/>
</dbReference>